<gene>
    <name evidence="1" type="ORF">K461DRAFT_275024</name>
</gene>
<name>A0A9P4MK44_9PEZI</name>
<dbReference type="Proteomes" id="UP000799439">
    <property type="component" value="Unassembled WGS sequence"/>
</dbReference>
<dbReference type="AlphaFoldDB" id="A0A9P4MK44"/>
<evidence type="ECO:0000313" key="2">
    <source>
        <dbReference type="Proteomes" id="UP000799439"/>
    </source>
</evidence>
<reference evidence="1" key="1">
    <citation type="journal article" date="2020" name="Stud. Mycol.">
        <title>101 Dothideomycetes genomes: a test case for predicting lifestyles and emergence of pathogens.</title>
        <authorList>
            <person name="Haridas S."/>
            <person name="Albert R."/>
            <person name="Binder M."/>
            <person name="Bloem J."/>
            <person name="Labutti K."/>
            <person name="Salamov A."/>
            <person name="Andreopoulos B."/>
            <person name="Baker S."/>
            <person name="Barry K."/>
            <person name="Bills G."/>
            <person name="Bluhm B."/>
            <person name="Cannon C."/>
            <person name="Castanera R."/>
            <person name="Culley D."/>
            <person name="Daum C."/>
            <person name="Ezra D."/>
            <person name="Gonzalez J."/>
            <person name="Henrissat B."/>
            <person name="Kuo A."/>
            <person name="Liang C."/>
            <person name="Lipzen A."/>
            <person name="Lutzoni F."/>
            <person name="Magnuson J."/>
            <person name="Mondo S."/>
            <person name="Nolan M."/>
            <person name="Ohm R."/>
            <person name="Pangilinan J."/>
            <person name="Park H.-J."/>
            <person name="Ramirez L."/>
            <person name="Alfaro M."/>
            <person name="Sun H."/>
            <person name="Tritt A."/>
            <person name="Yoshinaga Y."/>
            <person name="Zwiers L.-H."/>
            <person name="Turgeon B."/>
            <person name="Goodwin S."/>
            <person name="Spatafora J."/>
            <person name="Crous P."/>
            <person name="Grigoriev I."/>
        </authorList>
    </citation>
    <scope>NUCLEOTIDE SEQUENCE</scope>
    <source>
        <strain evidence="1">CBS 260.36</strain>
    </source>
</reference>
<dbReference type="EMBL" id="ML996082">
    <property type="protein sequence ID" value="KAF2155967.1"/>
    <property type="molecule type" value="Genomic_DNA"/>
</dbReference>
<proteinExistence type="predicted"/>
<comment type="caution">
    <text evidence="1">The sequence shown here is derived from an EMBL/GenBank/DDBJ whole genome shotgun (WGS) entry which is preliminary data.</text>
</comment>
<sequence>MRSAVRVHVRRLLPCTTPASKRRQRACGLGHGELVGTGRHMELLGSHPEAAKWEQRSADNRRHLYSLSRVISRHMRRACGEEWGFVAKGGEHKEADTLRAVDRA</sequence>
<keyword evidence="2" id="KW-1185">Reference proteome</keyword>
<evidence type="ECO:0000313" key="1">
    <source>
        <dbReference type="EMBL" id="KAF2155967.1"/>
    </source>
</evidence>
<protein>
    <submittedName>
        <fullName evidence="1">Uncharacterized protein</fullName>
    </submittedName>
</protein>
<accession>A0A9P4MK44</accession>
<organism evidence="1 2">
    <name type="scientific">Myriangium duriaei CBS 260.36</name>
    <dbReference type="NCBI Taxonomy" id="1168546"/>
    <lineage>
        <taxon>Eukaryota</taxon>
        <taxon>Fungi</taxon>
        <taxon>Dikarya</taxon>
        <taxon>Ascomycota</taxon>
        <taxon>Pezizomycotina</taxon>
        <taxon>Dothideomycetes</taxon>
        <taxon>Dothideomycetidae</taxon>
        <taxon>Myriangiales</taxon>
        <taxon>Myriangiaceae</taxon>
        <taxon>Myriangium</taxon>
    </lineage>
</organism>